<dbReference type="GO" id="GO:0005737">
    <property type="term" value="C:cytoplasm"/>
    <property type="evidence" value="ECO:0007669"/>
    <property type="project" value="TreeGrafter"/>
</dbReference>
<reference evidence="2 3" key="1">
    <citation type="submission" date="2019-03" db="EMBL/GenBank/DDBJ databases">
        <title>Draft genome sequences of novel Actinobacteria.</title>
        <authorList>
            <person name="Sahin N."/>
            <person name="Ay H."/>
            <person name="Saygin H."/>
        </authorList>
    </citation>
    <scope>NUCLEOTIDE SEQUENCE [LARGE SCALE GENOMIC DNA]</scope>
    <source>
        <strain evidence="2 3">H3C3</strain>
    </source>
</reference>
<dbReference type="GO" id="GO:0016831">
    <property type="term" value="F:carboxy-lyase activity"/>
    <property type="evidence" value="ECO:0007669"/>
    <property type="project" value="InterPro"/>
</dbReference>
<keyword evidence="3" id="KW-1185">Reference proteome</keyword>
<protein>
    <submittedName>
        <fullName evidence="2">Amidohydrolase</fullName>
    </submittedName>
</protein>
<evidence type="ECO:0000313" key="2">
    <source>
        <dbReference type="EMBL" id="TDD86241.1"/>
    </source>
</evidence>
<dbReference type="Gene3D" id="3.20.20.140">
    <property type="entry name" value="Metal-dependent hydrolases"/>
    <property type="match status" value="1"/>
</dbReference>
<dbReference type="OrthoDB" id="4456265at2"/>
<dbReference type="EMBL" id="SMKU01000082">
    <property type="protein sequence ID" value="TDD86241.1"/>
    <property type="molecule type" value="Genomic_DNA"/>
</dbReference>
<dbReference type="GO" id="GO:0016787">
    <property type="term" value="F:hydrolase activity"/>
    <property type="evidence" value="ECO:0007669"/>
    <property type="project" value="UniProtKB-KW"/>
</dbReference>
<dbReference type="Proteomes" id="UP000294513">
    <property type="component" value="Unassembled WGS sequence"/>
</dbReference>
<dbReference type="InterPro" id="IPR032466">
    <property type="entry name" value="Metal_Hydrolase"/>
</dbReference>
<accession>A0A4R5BI75</accession>
<comment type="caution">
    <text evidence="2">The sequence shown here is derived from an EMBL/GenBank/DDBJ whole genome shotgun (WGS) entry which is preliminary data.</text>
</comment>
<keyword evidence="2" id="KW-0378">Hydrolase</keyword>
<organism evidence="2 3">
    <name type="scientific">Actinomadura rubrisoli</name>
    <dbReference type="NCBI Taxonomy" id="2530368"/>
    <lineage>
        <taxon>Bacteria</taxon>
        <taxon>Bacillati</taxon>
        <taxon>Actinomycetota</taxon>
        <taxon>Actinomycetes</taxon>
        <taxon>Streptosporangiales</taxon>
        <taxon>Thermomonosporaceae</taxon>
        <taxon>Actinomadura</taxon>
    </lineage>
</organism>
<keyword evidence="1" id="KW-0456">Lyase</keyword>
<name>A0A4R5BI75_9ACTN</name>
<dbReference type="AlphaFoldDB" id="A0A4R5BI75"/>
<dbReference type="PANTHER" id="PTHR21240">
    <property type="entry name" value="2-AMINO-3-CARBOXYLMUCONATE-6-SEMIALDEHYDE DECARBOXYLASE"/>
    <property type="match status" value="1"/>
</dbReference>
<sequence>MTAHGEAHLDVHQHLWSPSLVEALRRRRTPPYLDGWKLHLAGEPPYDVDPADHDPTLRAARVRADGLDRALVSLSSPLGVESLPPGEARPLLDAYHEGAAALPAAFGAWASACVSEIDPAALERTLDHGFAGLQLPAAALADPVSMERSSPLLAVLEARGLPLFVHPGPASCGPGVPGWWAPVVPYAQEMHAAWFAFRAFGRARHPRLRVCFAMLAGLAPLHGERAAARGAGRGVVDPEMFVETSSYGPRAADAMVRALGVDVIVHGTDRPYAGPRDLGLGEAARHAFRVANPRRLLIGKERTLVV</sequence>
<dbReference type="SUPFAM" id="SSF51556">
    <property type="entry name" value="Metallo-dependent hydrolases"/>
    <property type="match status" value="1"/>
</dbReference>
<dbReference type="RefSeq" id="WP_131894570.1">
    <property type="nucleotide sequence ID" value="NZ_SMKU01000082.1"/>
</dbReference>
<dbReference type="GO" id="GO:0019748">
    <property type="term" value="P:secondary metabolic process"/>
    <property type="evidence" value="ECO:0007669"/>
    <property type="project" value="TreeGrafter"/>
</dbReference>
<evidence type="ECO:0000313" key="3">
    <source>
        <dbReference type="Proteomes" id="UP000294513"/>
    </source>
</evidence>
<gene>
    <name evidence="2" type="ORF">E1298_17735</name>
</gene>
<dbReference type="InterPro" id="IPR032465">
    <property type="entry name" value="ACMSD"/>
</dbReference>
<evidence type="ECO:0000256" key="1">
    <source>
        <dbReference type="ARBA" id="ARBA00023239"/>
    </source>
</evidence>
<proteinExistence type="predicted"/>
<dbReference type="PANTHER" id="PTHR21240:SF28">
    <property type="entry name" value="ISO-OROTATE DECARBOXYLASE (EUROFUNG)"/>
    <property type="match status" value="1"/>
</dbReference>